<dbReference type="Pfam" id="PF02687">
    <property type="entry name" value="FtsX"/>
    <property type="match status" value="2"/>
</dbReference>
<dbReference type="PANTHER" id="PTHR30287:SF1">
    <property type="entry name" value="INNER MEMBRANE PROTEIN"/>
    <property type="match status" value="1"/>
</dbReference>
<feature type="domain" description="ABC3 transporter permease C-terminal" evidence="7">
    <location>
        <begin position="256"/>
        <end position="372"/>
    </location>
</feature>
<evidence type="ECO:0000256" key="6">
    <source>
        <dbReference type="SAM" id="Phobius"/>
    </source>
</evidence>
<feature type="transmembrane region" description="Helical" evidence="6">
    <location>
        <begin position="698"/>
        <end position="721"/>
    </location>
</feature>
<evidence type="ECO:0000259" key="7">
    <source>
        <dbReference type="Pfam" id="PF02687"/>
    </source>
</evidence>
<evidence type="ECO:0000313" key="8">
    <source>
        <dbReference type="EMBL" id="MBB3046193.1"/>
    </source>
</evidence>
<accession>A0A7W4W2E5</accession>
<feature type="transmembrane region" description="Helical" evidence="6">
    <location>
        <begin position="742"/>
        <end position="773"/>
    </location>
</feature>
<evidence type="ECO:0000256" key="3">
    <source>
        <dbReference type="ARBA" id="ARBA00022692"/>
    </source>
</evidence>
<dbReference type="RefSeq" id="WP_183408892.1">
    <property type="nucleotide sequence ID" value="NZ_JACHWY010000001.1"/>
</dbReference>
<evidence type="ECO:0000256" key="5">
    <source>
        <dbReference type="ARBA" id="ARBA00023136"/>
    </source>
</evidence>
<evidence type="ECO:0000313" key="9">
    <source>
        <dbReference type="Proteomes" id="UP000537130"/>
    </source>
</evidence>
<feature type="domain" description="ABC3 transporter permease C-terminal" evidence="7">
    <location>
        <begin position="703"/>
        <end position="809"/>
    </location>
</feature>
<protein>
    <submittedName>
        <fullName evidence="8">Putative ABC transport system permease protein</fullName>
    </submittedName>
</protein>
<organism evidence="8 9">
    <name type="scientific">Litorivivens lipolytica</name>
    <dbReference type="NCBI Taxonomy" id="1524264"/>
    <lineage>
        <taxon>Bacteria</taxon>
        <taxon>Pseudomonadati</taxon>
        <taxon>Pseudomonadota</taxon>
        <taxon>Gammaproteobacteria</taxon>
        <taxon>Litorivivens</taxon>
    </lineage>
</organism>
<keyword evidence="4 6" id="KW-1133">Transmembrane helix</keyword>
<feature type="transmembrane region" description="Helical" evidence="6">
    <location>
        <begin position="463"/>
        <end position="482"/>
    </location>
</feature>
<dbReference type="InterPro" id="IPR003838">
    <property type="entry name" value="ABC3_permease_C"/>
</dbReference>
<dbReference type="Proteomes" id="UP000537130">
    <property type="component" value="Unassembled WGS sequence"/>
</dbReference>
<feature type="transmembrane region" description="Helical" evidence="6">
    <location>
        <begin position="303"/>
        <end position="325"/>
    </location>
</feature>
<keyword evidence="2" id="KW-1003">Cell membrane</keyword>
<evidence type="ECO:0000256" key="1">
    <source>
        <dbReference type="ARBA" id="ARBA00004651"/>
    </source>
</evidence>
<evidence type="ECO:0000256" key="2">
    <source>
        <dbReference type="ARBA" id="ARBA00022475"/>
    </source>
</evidence>
<dbReference type="GO" id="GO:0005886">
    <property type="term" value="C:plasma membrane"/>
    <property type="evidence" value="ECO:0007669"/>
    <property type="project" value="UniProtKB-SubCell"/>
</dbReference>
<keyword evidence="3 6" id="KW-0812">Transmembrane</keyword>
<dbReference type="PANTHER" id="PTHR30287">
    <property type="entry name" value="MEMBRANE COMPONENT OF PREDICTED ABC SUPERFAMILY METABOLITE UPTAKE TRANSPORTER"/>
    <property type="match status" value="1"/>
</dbReference>
<keyword evidence="5 6" id="KW-0472">Membrane</keyword>
<keyword evidence="9" id="KW-1185">Reference proteome</keyword>
<comment type="subcellular location">
    <subcellularLocation>
        <location evidence="1">Cell membrane</location>
        <topology evidence="1">Multi-pass membrane protein</topology>
    </subcellularLocation>
</comment>
<dbReference type="EMBL" id="JACHWY010000001">
    <property type="protein sequence ID" value="MBB3046193.1"/>
    <property type="molecule type" value="Genomic_DNA"/>
</dbReference>
<feature type="transmembrane region" description="Helical" evidence="6">
    <location>
        <begin position="251"/>
        <end position="271"/>
    </location>
</feature>
<feature type="transmembrane region" description="Helical" evidence="6">
    <location>
        <begin position="345"/>
        <end position="365"/>
    </location>
</feature>
<feature type="transmembrane region" description="Helical" evidence="6">
    <location>
        <begin position="411"/>
        <end position="434"/>
    </location>
</feature>
<gene>
    <name evidence="8" type="ORF">FHR99_000429</name>
</gene>
<dbReference type="InterPro" id="IPR038766">
    <property type="entry name" value="Membrane_comp_ABC_pdt"/>
</dbReference>
<name>A0A7W4W2E5_9GAMM</name>
<feature type="transmembrane region" description="Helical" evidence="6">
    <location>
        <begin position="385"/>
        <end position="405"/>
    </location>
</feature>
<proteinExistence type="predicted"/>
<reference evidence="8 9" key="1">
    <citation type="submission" date="2020-08" db="EMBL/GenBank/DDBJ databases">
        <title>Genomic Encyclopedia of Type Strains, Phase III (KMG-III): the genomes of soil and plant-associated and newly described type strains.</title>
        <authorList>
            <person name="Whitman W."/>
        </authorList>
    </citation>
    <scope>NUCLEOTIDE SEQUENCE [LARGE SCALE GENOMIC DNA]</scope>
    <source>
        <strain evidence="8 9">CECT 8654</strain>
    </source>
</reference>
<feature type="transmembrane region" description="Helical" evidence="6">
    <location>
        <begin position="788"/>
        <end position="808"/>
    </location>
</feature>
<evidence type="ECO:0000256" key="4">
    <source>
        <dbReference type="ARBA" id="ARBA00022989"/>
    </source>
</evidence>
<comment type="caution">
    <text evidence="8">The sequence shown here is derived from an EMBL/GenBank/DDBJ whole genome shotgun (WGS) entry which is preliminary data.</text>
</comment>
<sequence>MSHLRWLMREWRGGELALLLVSLLLAVTIVSGVAGFAERLQRGIVGESHQFLAADLVLKTPRALPAEAFAELPDGVETARVIEFRSMVVAGEAMELASIKAVSERYPLKGELTISDEPFGLPLASREIPPAGTAWLDSRLFPLLGIEIGDALQLGDVSLRAEQALITEPDRGTSFYGMGPRVLINEQDVARSGVVQAGSLVDYRYLFAGASEPLAQVQTALQPQLTVSDRWQSLDDSQPQIARTLERAERFLLLAGSFGVALAGVAVALAARRYSQRHLDTVAVMKALGAGSSQITRLYVGNILLLALVSALLGWALGLGVQTALFAMIRDLVGFTPPAGTLRPLLAGAITALLCVASFALPPVLRLRSVPPLRVLRRDLGNESLSSGVSAGAGIAGLFLLMLWYTGSVELVLAVLVGVAVILGLAGILVLRLFTSLRRWAQGAGGVMKLALSAMVRRRQANAFQVVSLALALMVLLCIIAARSSLMKEWQLQLPTDTPNHFLVNIAPDQVAPVDAWLDQHDIRSAGLYPMVRGRLVTIDGQDVYEIPEIEANRGSVNREINLSWSEQLPEDNKLTSGHWWTDSNDAMAQVSVEEEFAERLGISVGTRLGFRIGGLPLEAEVSSLRSLSWDSMRPNFFLLFEPGVLEAYPSSSITSFYLDANDKVLLNDLLSRFPTITLIEMDAVIRQARTVVDQVSAALELVLVLIIACALLVGIANLQASLDSRLHENAILRTLGASRQLIRTCLLAEFALIGLLAGLLAGVGAEICLYLIQTRLLDMEPSWHPMFWLAAPIGAASLVAVSGWWFCREVIVAPPLQVLRRL</sequence>
<dbReference type="AlphaFoldDB" id="A0A7W4W2E5"/>